<dbReference type="AlphaFoldDB" id="A0A097ESF5"/>
<evidence type="ECO:0000313" key="1">
    <source>
        <dbReference type="EMBL" id="AIT10864.1"/>
    </source>
</evidence>
<protein>
    <submittedName>
        <fullName evidence="1">Uncharacterized protein</fullName>
    </submittedName>
</protein>
<dbReference type="EMBL" id="CP006694">
    <property type="protein sequence ID" value="AIT10864.1"/>
    <property type="molecule type" value="Genomic_DNA"/>
</dbReference>
<dbReference type="Proteomes" id="UP000035800">
    <property type="component" value="Chromosome I"/>
</dbReference>
<reference evidence="1 2" key="2">
    <citation type="journal article" date="2014" name="Emerg. Microbes Infect.">
        <title>Potential impact on kidney infection: a whole-genome analysis of Leptospira santarosai serovar Shermani.</title>
        <authorList>
            <person name="Chou L.F."/>
            <person name="Chen T.W."/>
            <person name="Ko Y.C."/>
            <person name="Pan M.J."/>
            <person name="Tian Y.C."/>
            <person name="Chiu C.H."/>
            <person name="Tang P."/>
            <person name="Hung C.C."/>
            <person name="Yang C.W."/>
        </authorList>
    </citation>
    <scope>NUCLEOTIDE SEQUENCE</scope>
    <source>
        <strain evidence="1 2">LT 821</strain>
    </source>
</reference>
<gene>
    <name evidence="1" type="ORF">LSS_21345</name>
</gene>
<reference evidence="1 2" key="1">
    <citation type="journal article" date="2012" name="Gene">
        <title>Sequence of Leptospira santarosai serovar Shermani genome and prediction of virulence-associated genes.</title>
        <authorList>
            <person name="Chou L.F."/>
            <person name="Chen Y.T."/>
            <person name="Lu C.W."/>
            <person name="Ko Y.C."/>
            <person name="Tang C.Y."/>
            <person name="Pan M.J."/>
            <person name="Tian Y.C."/>
            <person name="Chiu C.H."/>
            <person name="Hung C.C."/>
            <person name="Yang C.W."/>
        </authorList>
    </citation>
    <scope>NUCLEOTIDE SEQUENCE [LARGE SCALE GENOMIC DNA]</scope>
    <source>
        <strain evidence="1">LT 821</strain>
    </source>
</reference>
<evidence type="ECO:0000313" key="2">
    <source>
        <dbReference type="Proteomes" id="UP000035800"/>
    </source>
</evidence>
<sequence length="49" mass="5701">MDCSGQVLERVIRSSGDRINLFDTRGRIFGKNKNFSEIPFDVWLLNELL</sequence>
<dbReference type="KEGG" id="lst:LSS_21345"/>
<proteinExistence type="predicted"/>
<name>A0A097ESF5_9LEPT</name>
<organism evidence="1 2">
    <name type="scientific">Leptospira santarosai serovar Shermani str. LT 821</name>
    <dbReference type="NCBI Taxonomy" id="758847"/>
    <lineage>
        <taxon>Bacteria</taxon>
        <taxon>Pseudomonadati</taxon>
        <taxon>Spirochaetota</taxon>
        <taxon>Spirochaetia</taxon>
        <taxon>Leptospirales</taxon>
        <taxon>Leptospiraceae</taxon>
        <taxon>Leptospira</taxon>
    </lineage>
</organism>
<accession>A0A097ESF5</accession>